<feature type="region of interest" description="Disordered" evidence="2">
    <location>
        <begin position="309"/>
        <end position="342"/>
    </location>
</feature>
<feature type="binding site" evidence="1">
    <location>
        <position position="225"/>
    </location>
    <ligand>
        <name>Zn(2+)</name>
        <dbReference type="ChEBI" id="CHEBI:29105"/>
    </ligand>
</feature>
<feature type="compositionally biased region" description="Polar residues" evidence="2">
    <location>
        <begin position="875"/>
        <end position="909"/>
    </location>
</feature>
<evidence type="ECO:0000256" key="2">
    <source>
        <dbReference type="SAM" id="MobiDB-lite"/>
    </source>
</evidence>
<feature type="compositionally biased region" description="Basic and acidic residues" evidence="2">
    <location>
        <begin position="865"/>
        <end position="874"/>
    </location>
</feature>
<sequence>MEEIKQKDSEKKKRGRPSYRTLPFLCRVCEGNVFPESKAYYSTYYSLVSANAKKLNVFARIKGLFGVLEEHEADGSYIVCKMCFRKMERYEATFKELTSIRDIYQSNVARWKNQGLIRNEARSQRTKACTSDHELPGASIDEGRSRSSPCTDGEKTSLDSSIKPNSETSLDETTATGNRAKNPLQSQMTNETGSCFQTAEANTTLHRKKRGRPSQTNSSPLCRVCATKVLTIRGYYCGYYNLFSAKSMEQNLFSRITGLFGDGEDDKSLGPHFLCKKCLRKVERYEACFKELISLREAYQKNLARWRNRVQSSQKSPPSLISSPGDSDSLTSTVKPSVSERSTVSTEQAAYFLENENMKQSIDSGKAQKRRSDMASASSSTDQTQKETAPVSPAMSHSPAGENHVTTAINSNTQNSATAFPISVKCSLESANLRPKALVFPSGIAFDYENFPKIVSICWPVITDPSGNKVIVRDGPTRESVSNNDAVVPSSCLSIRDGASSFSWGKPENKPGAPFINSPVGSSYNNTKVQNDNSDAFPTNTSSPLRIPTLAQPCECPIHTQGMCNGPRQQHVEISAQILLSENSANYNNNDDATVPVMKNQSYPSESNSNHEALCLPHYVTGSLSQTREKEPVFGQVLVSPDSKHPGCNPAIIRKILPVKQPLRVKPLHVSFCLPSDPKPAGVGGLPTSTTDQEVKEIPCSINRSDKQTSNTEAPRNNEMQESIEESELTMKDPCESLKCKRAMDHVAIENMDGPSEVTNAKTLKPSDESFVLYSPSEDEDQFVQQSTENEHPSTGSSVHSATIPQQNVEFSNKQENVRDLISRIRCIKSKLHRAECEQRKKQMLKNILVLQKRVKALTKGMRKGKIDPVKIDEQTGNSANNNNDESISSQESPEVSCVQSNSNGTNVETEVGPVVSDETETINEERETAKSELPFLPDRDQQNPKVATQKNCLNGDELIIPLVDILLNTSNEAGTNKPQDMGELKPSAFYSADNAENKEFGGSNLGKGDDSGVTRREFIVTLPSGTRLASSSETSRKRSFPSSNVDEYSFQGSECVVASKKIKRLSPSGNEAPEVCYSFQDALHRSKNVTEDRISEHLTLVDKDNVNGDMKHDKTSVTENEITVMYEGNRKSAYCCWGNNVKYDSRGVTQSAALGSLVLNDVSELKGCSRDFDKDSSQREIFNVALIKETDSYASALCKLKGKCVEKEDSAEILAENLAPIEDEENLTKQRTINVCEDDELGETSNLFLGSEILSHNVQIVTQDAENGTSLTVTRTNATPNKITDEESITIASHHPQRETRLVSSHSKDTQMFREEENTFPDYSVQGQENPNAINIEEVGPPRLVLVDRLLDERVAGKVYEFHESVEQGHAGAAVEISNVFGSMNNRIEEIVREEEQTRLTGHKPFSEETQGISSAFDRASPLVRDNNDKELFSFSLQRVVKEEETQELTSPSVHNSTESSEEIDLMQSIQIRRARILNLTEKRDRLLNLAGLRTNRL</sequence>
<feature type="region of interest" description="Disordered" evidence="2">
    <location>
        <begin position="355"/>
        <end position="406"/>
    </location>
</feature>
<evidence type="ECO:0000313" key="5">
    <source>
        <dbReference type="Proteomes" id="UP001159405"/>
    </source>
</evidence>
<feature type="region of interest" description="Disordered" evidence="2">
    <location>
        <begin position="778"/>
        <end position="809"/>
    </location>
</feature>
<keyword evidence="5" id="KW-1185">Reference proteome</keyword>
<evidence type="ECO:0000313" key="4">
    <source>
        <dbReference type="EMBL" id="CAH3106018.1"/>
    </source>
</evidence>
<feature type="region of interest" description="Disordered" evidence="2">
    <location>
        <begin position="1026"/>
        <end position="1048"/>
    </location>
</feature>
<feature type="region of interest" description="Disordered" evidence="2">
    <location>
        <begin position="1445"/>
        <end position="1464"/>
    </location>
</feature>
<dbReference type="InterPro" id="IPR012934">
    <property type="entry name" value="Znf_AD"/>
</dbReference>
<dbReference type="EMBL" id="CALNXK010000018">
    <property type="protein sequence ID" value="CAH3106018.1"/>
    <property type="molecule type" value="Genomic_DNA"/>
</dbReference>
<feature type="compositionally biased region" description="Polar residues" evidence="2">
    <location>
        <begin position="158"/>
        <end position="193"/>
    </location>
</feature>
<keyword evidence="1" id="KW-0862">Zinc</keyword>
<keyword evidence="1" id="KW-0863">Zinc-finger</keyword>
<feature type="domain" description="ZAD" evidence="3">
    <location>
        <begin position="220"/>
        <end position="302"/>
    </location>
</feature>
<gene>
    <name evidence="4" type="ORF">PLOB_00013602</name>
</gene>
<feature type="compositionally biased region" description="Polar residues" evidence="2">
    <location>
        <begin position="375"/>
        <end position="387"/>
    </location>
</feature>
<evidence type="ECO:0000256" key="1">
    <source>
        <dbReference type="PROSITE-ProRule" id="PRU01263"/>
    </source>
</evidence>
<keyword evidence="1" id="KW-0479">Metal-binding</keyword>
<name>A0ABN8NEA8_9CNID</name>
<feature type="compositionally biased region" description="Polar residues" evidence="2">
    <location>
        <begin position="783"/>
        <end position="809"/>
    </location>
</feature>
<organism evidence="4 5">
    <name type="scientific">Porites lobata</name>
    <dbReference type="NCBI Taxonomy" id="104759"/>
    <lineage>
        <taxon>Eukaryota</taxon>
        <taxon>Metazoa</taxon>
        <taxon>Cnidaria</taxon>
        <taxon>Anthozoa</taxon>
        <taxon>Hexacorallia</taxon>
        <taxon>Scleractinia</taxon>
        <taxon>Fungiina</taxon>
        <taxon>Poritidae</taxon>
        <taxon>Porites</taxon>
    </lineage>
</organism>
<evidence type="ECO:0000259" key="3">
    <source>
        <dbReference type="PROSITE" id="PS51915"/>
    </source>
</evidence>
<feature type="region of interest" description="Disordered" evidence="2">
    <location>
        <begin position="687"/>
        <end position="731"/>
    </location>
</feature>
<dbReference type="PROSITE" id="PS51915">
    <property type="entry name" value="ZAD"/>
    <property type="match status" value="1"/>
</dbReference>
<feature type="compositionally biased region" description="Polar residues" evidence="2">
    <location>
        <begin position="325"/>
        <end position="342"/>
    </location>
</feature>
<proteinExistence type="predicted"/>
<feature type="binding site" evidence="1">
    <location>
        <position position="222"/>
    </location>
    <ligand>
        <name>Zn(2+)</name>
        <dbReference type="ChEBI" id="CHEBI:29105"/>
    </ligand>
</feature>
<protein>
    <recommendedName>
        <fullName evidence="3">ZAD domain-containing protein</fullName>
    </recommendedName>
</protein>
<feature type="compositionally biased region" description="Low complexity" evidence="2">
    <location>
        <begin position="312"/>
        <end position="324"/>
    </location>
</feature>
<feature type="compositionally biased region" description="Polar residues" evidence="2">
    <location>
        <begin position="708"/>
        <end position="721"/>
    </location>
</feature>
<feature type="region of interest" description="Disordered" evidence="2">
    <location>
        <begin position="862"/>
        <end position="946"/>
    </location>
</feature>
<feature type="binding site" evidence="1">
    <location>
        <position position="278"/>
    </location>
    <ligand>
        <name>Zn(2+)</name>
        <dbReference type="ChEBI" id="CHEBI:29105"/>
    </ligand>
</feature>
<dbReference type="Proteomes" id="UP001159405">
    <property type="component" value="Unassembled WGS sequence"/>
</dbReference>
<comment type="caution">
    <text evidence="4">The sequence shown here is derived from an EMBL/GenBank/DDBJ whole genome shotgun (WGS) entry which is preliminary data.</text>
</comment>
<accession>A0ABN8NEA8</accession>
<feature type="compositionally biased region" description="Polar residues" evidence="2">
    <location>
        <begin position="1449"/>
        <end position="1460"/>
    </location>
</feature>
<feature type="binding site" evidence="1">
    <location>
        <position position="275"/>
    </location>
    <ligand>
        <name>Zn(2+)</name>
        <dbReference type="ChEBI" id="CHEBI:29105"/>
    </ligand>
</feature>
<reference evidence="4 5" key="1">
    <citation type="submission" date="2022-05" db="EMBL/GenBank/DDBJ databases">
        <authorList>
            <consortium name="Genoscope - CEA"/>
            <person name="William W."/>
        </authorList>
    </citation>
    <scope>NUCLEOTIDE SEQUENCE [LARGE SCALE GENOMIC DNA]</scope>
</reference>
<dbReference type="SMART" id="SM00868">
    <property type="entry name" value="zf-AD"/>
    <property type="match status" value="2"/>
</dbReference>
<feature type="compositionally biased region" description="Basic and acidic residues" evidence="2">
    <location>
        <begin position="130"/>
        <end position="145"/>
    </location>
</feature>
<feature type="region of interest" description="Disordered" evidence="2">
    <location>
        <begin position="122"/>
        <end position="193"/>
    </location>
</feature>